<dbReference type="EMBL" id="AUZX01006914">
    <property type="protein sequence ID" value="EQD61474.1"/>
    <property type="molecule type" value="Genomic_DNA"/>
</dbReference>
<dbReference type="Pfam" id="PF05359">
    <property type="entry name" value="DUF748"/>
    <property type="match status" value="1"/>
</dbReference>
<feature type="non-terminal residue" evidence="1">
    <location>
        <position position="200"/>
    </location>
</feature>
<reference evidence="1" key="1">
    <citation type="submission" date="2013-08" db="EMBL/GenBank/DDBJ databases">
        <authorList>
            <person name="Mendez C."/>
            <person name="Richter M."/>
            <person name="Ferrer M."/>
            <person name="Sanchez J."/>
        </authorList>
    </citation>
    <scope>NUCLEOTIDE SEQUENCE</scope>
</reference>
<gene>
    <name evidence="1" type="ORF">B1A_09691</name>
</gene>
<dbReference type="AlphaFoldDB" id="T1C7Z4"/>
<reference evidence="1" key="2">
    <citation type="journal article" date="2014" name="ISME J.">
        <title>Microbial stratification in low pH oxic and suboxic macroscopic growths along an acid mine drainage.</title>
        <authorList>
            <person name="Mendez-Garcia C."/>
            <person name="Mesa V."/>
            <person name="Sprenger R.R."/>
            <person name="Richter M."/>
            <person name="Diez M.S."/>
            <person name="Solano J."/>
            <person name="Bargiela R."/>
            <person name="Golyshina O.V."/>
            <person name="Manteca A."/>
            <person name="Ramos J.L."/>
            <person name="Gallego J.R."/>
            <person name="Llorente I."/>
            <person name="Martins Dos Santos V.A."/>
            <person name="Jensen O.N."/>
            <person name="Pelaez A.I."/>
            <person name="Sanchez J."/>
            <person name="Ferrer M."/>
        </authorList>
    </citation>
    <scope>NUCLEOTIDE SEQUENCE</scope>
</reference>
<evidence type="ECO:0000313" key="1">
    <source>
        <dbReference type="EMBL" id="EQD61474.1"/>
    </source>
</evidence>
<organism evidence="1">
    <name type="scientific">mine drainage metagenome</name>
    <dbReference type="NCBI Taxonomy" id="410659"/>
    <lineage>
        <taxon>unclassified sequences</taxon>
        <taxon>metagenomes</taxon>
        <taxon>ecological metagenomes</taxon>
    </lineage>
</organism>
<protein>
    <submittedName>
        <fullName evidence="1">Uncharacterized protein</fullName>
    </submittedName>
</protein>
<name>T1C7Z4_9ZZZZ</name>
<dbReference type="InterPro" id="IPR008023">
    <property type="entry name" value="DUF748"/>
</dbReference>
<sequence>RFHYRIVDRELHAEHHIIVRELQWGGPSASKQSVGWPIRLATALLKNPDGVIRISLPVTGSLNDPSFHITSIVWKMLEHLLEKAALAPFELVGQLFPGAQRAQDVEFIPGSAALPPGAAASLSDLGRALAARPALQIDIPAGPAGPDDAIALEDARIDTLIMAGDRHPHPAGIFTLPLPERLRRFAALYRARLGKPPVYP</sequence>
<proteinExistence type="predicted"/>
<comment type="caution">
    <text evidence="1">The sequence shown here is derived from an EMBL/GenBank/DDBJ whole genome shotgun (WGS) entry which is preliminary data.</text>
</comment>
<feature type="non-terminal residue" evidence="1">
    <location>
        <position position="1"/>
    </location>
</feature>
<accession>T1C7Z4</accession>